<organism evidence="2 3">
    <name type="scientific">Portunus trituberculatus</name>
    <name type="common">Swimming crab</name>
    <name type="synonym">Neptunus trituberculatus</name>
    <dbReference type="NCBI Taxonomy" id="210409"/>
    <lineage>
        <taxon>Eukaryota</taxon>
        <taxon>Metazoa</taxon>
        <taxon>Ecdysozoa</taxon>
        <taxon>Arthropoda</taxon>
        <taxon>Crustacea</taxon>
        <taxon>Multicrustacea</taxon>
        <taxon>Malacostraca</taxon>
        <taxon>Eumalacostraca</taxon>
        <taxon>Eucarida</taxon>
        <taxon>Decapoda</taxon>
        <taxon>Pleocyemata</taxon>
        <taxon>Brachyura</taxon>
        <taxon>Eubrachyura</taxon>
        <taxon>Portunoidea</taxon>
        <taxon>Portunidae</taxon>
        <taxon>Portuninae</taxon>
        <taxon>Portunus</taxon>
    </lineage>
</organism>
<dbReference type="Proteomes" id="UP000324222">
    <property type="component" value="Unassembled WGS sequence"/>
</dbReference>
<reference evidence="2 3" key="1">
    <citation type="submission" date="2019-05" db="EMBL/GenBank/DDBJ databases">
        <title>Another draft genome of Portunus trituberculatus and its Hox gene families provides insights of decapod evolution.</title>
        <authorList>
            <person name="Jeong J.-H."/>
            <person name="Song I."/>
            <person name="Kim S."/>
            <person name="Choi T."/>
            <person name="Kim D."/>
            <person name="Ryu S."/>
            <person name="Kim W."/>
        </authorList>
    </citation>
    <scope>NUCLEOTIDE SEQUENCE [LARGE SCALE GENOMIC DNA]</scope>
    <source>
        <tissue evidence="2">Muscle</tissue>
    </source>
</reference>
<proteinExistence type="predicted"/>
<gene>
    <name evidence="2" type="ORF">E2C01_048081</name>
</gene>
<dbReference type="AlphaFoldDB" id="A0A5B7GA80"/>
<sequence length="89" mass="9898">MINRIPPENSAAVFTPAASSGYRDRTATLGQRQGGTLVACSESLMDEPRCVSMNIAFGEKEEEEEVGIGKRGKEKGYYRSRKEEEEETH</sequence>
<protein>
    <submittedName>
        <fullName evidence="2">Uncharacterized protein</fullName>
    </submittedName>
</protein>
<keyword evidence="3" id="KW-1185">Reference proteome</keyword>
<comment type="caution">
    <text evidence="2">The sequence shown here is derived from an EMBL/GenBank/DDBJ whole genome shotgun (WGS) entry which is preliminary data.</text>
</comment>
<feature type="compositionally biased region" description="Basic and acidic residues" evidence="1">
    <location>
        <begin position="74"/>
        <end position="89"/>
    </location>
</feature>
<feature type="region of interest" description="Disordered" evidence="1">
    <location>
        <begin position="61"/>
        <end position="89"/>
    </location>
</feature>
<dbReference type="EMBL" id="VSRR010012168">
    <property type="protein sequence ID" value="MPC54173.1"/>
    <property type="molecule type" value="Genomic_DNA"/>
</dbReference>
<evidence type="ECO:0000256" key="1">
    <source>
        <dbReference type="SAM" id="MobiDB-lite"/>
    </source>
</evidence>
<name>A0A5B7GA80_PORTR</name>
<evidence type="ECO:0000313" key="2">
    <source>
        <dbReference type="EMBL" id="MPC54173.1"/>
    </source>
</evidence>
<accession>A0A5B7GA80</accession>
<evidence type="ECO:0000313" key="3">
    <source>
        <dbReference type="Proteomes" id="UP000324222"/>
    </source>
</evidence>